<name>A0A0B7MF03_9FIRM</name>
<accession>A0A0B7MF03</accession>
<dbReference type="NCBIfam" id="TIGR02170">
    <property type="entry name" value="thyX"/>
    <property type="match status" value="1"/>
</dbReference>
<gene>
    <name evidence="2" type="ORF">SSCH_230003</name>
</gene>
<dbReference type="InterPro" id="IPR003669">
    <property type="entry name" value="Thymidylate_synthase_ThyX"/>
</dbReference>
<dbReference type="InterPro" id="IPR036098">
    <property type="entry name" value="Thymidylate_synthase_ThyX_sf"/>
</dbReference>
<dbReference type="SUPFAM" id="SSF69796">
    <property type="entry name" value="Thymidylate synthase-complementing protein Thy1"/>
    <property type="match status" value="1"/>
</dbReference>
<sequence>MHNIHTDKKLSKMKVELITYTPDPEAAVAAAARICYSDRGALDLKQDLGKEEVSSLLKRLISMGHLSPVEHASFTFAIEGVSRSLSHQLVRHRIASYSQKSQRYVNENNFSYITPPSIRCGPRCRSPVHPCDGGFTGGV</sequence>
<dbReference type="GO" id="GO:0006231">
    <property type="term" value="P:dTMP biosynthetic process"/>
    <property type="evidence" value="ECO:0007669"/>
    <property type="project" value="UniProtKB-UniRule"/>
</dbReference>
<evidence type="ECO:0000313" key="3">
    <source>
        <dbReference type="Proteomes" id="UP000046155"/>
    </source>
</evidence>
<dbReference type="Proteomes" id="UP000046155">
    <property type="component" value="Unassembled WGS sequence"/>
</dbReference>
<dbReference type="EC" id="2.1.1.148" evidence="1"/>
<dbReference type="PANTHER" id="PTHR34934">
    <property type="entry name" value="FLAVIN-DEPENDENT THYMIDYLATE SYNTHASE"/>
    <property type="match status" value="1"/>
</dbReference>
<dbReference type="Pfam" id="PF02511">
    <property type="entry name" value="Thy1"/>
    <property type="match status" value="1"/>
</dbReference>
<dbReference type="PANTHER" id="PTHR34934:SF1">
    <property type="entry name" value="FLAVIN-DEPENDENT THYMIDYLATE SYNTHASE"/>
    <property type="match status" value="1"/>
</dbReference>
<protein>
    <recommendedName>
        <fullName evidence="1">FAD-dependent thymidylate synthase</fullName>
        <ecNumber evidence="1">2.1.1.148</ecNumber>
    </recommendedName>
</protein>
<dbReference type="GO" id="GO:0004799">
    <property type="term" value="F:thymidylate synthase activity"/>
    <property type="evidence" value="ECO:0007669"/>
    <property type="project" value="TreeGrafter"/>
</dbReference>
<dbReference type="PROSITE" id="PS51331">
    <property type="entry name" value="THYX"/>
    <property type="match status" value="1"/>
</dbReference>
<dbReference type="CDD" id="cd20175">
    <property type="entry name" value="ThyX"/>
    <property type="match status" value="1"/>
</dbReference>
<evidence type="ECO:0000256" key="1">
    <source>
        <dbReference type="NCBIfam" id="TIGR02170"/>
    </source>
</evidence>
<organism evidence="2 3">
    <name type="scientific">Syntrophaceticus schinkii</name>
    <dbReference type="NCBI Taxonomy" id="499207"/>
    <lineage>
        <taxon>Bacteria</taxon>
        <taxon>Bacillati</taxon>
        <taxon>Bacillota</taxon>
        <taxon>Clostridia</taxon>
        <taxon>Thermoanaerobacterales</taxon>
        <taxon>Thermoanaerobacterales Family III. Incertae Sedis</taxon>
        <taxon>Syntrophaceticus</taxon>
    </lineage>
</organism>
<dbReference type="GO" id="GO:0050797">
    <property type="term" value="F:thymidylate synthase (FAD) activity"/>
    <property type="evidence" value="ECO:0007669"/>
    <property type="project" value="UniProtKB-UniRule"/>
</dbReference>
<dbReference type="EMBL" id="CDRZ01000146">
    <property type="protein sequence ID" value="CEO88655.1"/>
    <property type="molecule type" value="Genomic_DNA"/>
</dbReference>
<evidence type="ECO:0000313" key="2">
    <source>
        <dbReference type="EMBL" id="CEO88655.1"/>
    </source>
</evidence>
<dbReference type="GO" id="GO:0070402">
    <property type="term" value="F:NADPH binding"/>
    <property type="evidence" value="ECO:0007669"/>
    <property type="project" value="TreeGrafter"/>
</dbReference>
<reference evidence="3" key="1">
    <citation type="submission" date="2015-01" db="EMBL/GenBank/DDBJ databases">
        <authorList>
            <person name="Manzoor Shahid"/>
            <person name="Zubair Saima"/>
        </authorList>
    </citation>
    <scope>NUCLEOTIDE SEQUENCE [LARGE SCALE GENOMIC DNA]</scope>
    <source>
        <strain evidence="3">Sp3</strain>
    </source>
</reference>
<dbReference type="GO" id="GO:0050660">
    <property type="term" value="F:flavin adenine dinucleotide binding"/>
    <property type="evidence" value="ECO:0007669"/>
    <property type="project" value="UniProtKB-UniRule"/>
</dbReference>
<dbReference type="AlphaFoldDB" id="A0A0B7MF03"/>
<keyword evidence="3" id="KW-1185">Reference proteome</keyword>
<dbReference type="Gene3D" id="3.30.1360.170">
    <property type="match status" value="1"/>
</dbReference>
<proteinExistence type="predicted"/>